<evidence type="ECO:0000313" key="4">
    <source>
        <dbReference type="Proteomes" id="UP000254029"/>
    </source>
</evidence>
<dbReference type="PANTHER" id="PTHR30034">
    <property type="entry name" value="FLAGELLAR MOTOR SWITCH PROTEIN FLIM"/>
    <property type="match status" value="1"/>
</dbReference>
<proteinExistence type="inferred from homology"/>
<dbReference type="GO" id="GO:0071978">
    <property type="term" value="P:bacterial-type flagellum-dependent swarming motility"/>
    <property type="evidence" value="ECO:0007669"/>
    <property type="project" value="TreeGrafter"/>
</dbReference>
<organism evidence="3 4">
    <name type="scientific">Chromobacterium violaceum</name>
    <dbReference type="NCBI Taxonomy" id="536"/>
    <lineage>
        <taxon>Bacteria</taxon>
        <taxon>Pseudomonadati</taxon>
        <taxon>Pseudomonadota</taxon>
        <taxon>Betaproteobacteria</taxon>
        <taxon>Neisseriales</taxon>
        <taxon>Chromobacteriaceae</taxon>
        <taxon>Chromobacterium</taxon>
    </lineage>
</organism>
<dbReference type="PANTHER" id="PTHR30034:SF6">
    <property type="entry name" value="YOP PROTEINS TRANSLOCATION PROTEIN Q"/>
    <property type="match status" value="1"/>
</dbReference>
<dbReference type="GO" id="GO:0050918">
    <property type="term" value="P:positive chemotaxis"/>
    <property type="evidence" value="ECO:0007669"/>
    <property type="project" value="TreeGrafter"/>
</dbReference>
<comment type="caution">
    <text evidence="3">The sequence shown here is derived from an EMBL/GenBank/DDBJ whole genome shotgun (WGS) entry which is preliminary data.</text>
</comment>
<sequence length="321" mass="35307">MPIPRLSKETGLLLSKVGHGRRLDSADGSLILSFNHREAGPGLDLSARLEDQPVRLWLDEAQWLQWVEPMLSLPAWDMAPPDLRELLAVWTLADAGSGLDDLGLPWPQATRLEPEPIDAGMGWRLRILRDERQLDLLVRDAPQSWLDALVEQSYLLEADETETAIMTGVSLIAGWSMVEMASIRKLAVGDALLLRRSFDVAAGKFGLFNRQPIAVLIQDHETGAFAVETLMNDFEDWMDITPTLSPAEEQALGDAMITVTVEVAKMELPLHQLGNLQPGTLLSSSVSSDGLVTLKAGGRPIAWGTLLDIDSRLAVRIEHLC</sequence>
<dbReference type="SUPFAM" id="SSF101801">
    <property type="entry name" value="Surface presentation of antigens (SPOA)"/>
    <property type="match status" value="1"/>
</dbReference>
<reference evidence="3 4" key="1">
    <citation type="submission" date="2018-06" db="EMBL/GenBank/DDBJ databases">
        <authorList>
            <consortium name="Pathogen Informatics"/>
            <person name="Doyle S."/>
        </authorList>
    </citation>
    <scope>NUCLEOTIDE SEQUENCE [LARGE SCALE GENOMIC DNA]</scope>
    <source>
        <strain evidence="3 4">NCTC8684</strain>
    </source>
</reference>
<dbReference type="InterPro" id="IPR036429">
    <property type="entry name" value="SpoA-like_sf"/>
</dbReference>
<protein>
    <submittedName>
        <fullName evidence="3">Type III secretion system protein SsaQ</fullName>
    </submittedName>
</protein>
<dbReference type="AlphaFoldDB" id="A0AAX2M8G7"/>
<dbReference type="GO" id="GO:0030254">
    <property type="term" value="P:protein secretion by the type III secretion system"/>
    <property type="evidence" value="ECO:0007669"/>
    <property type="project" value="InterPro"/>
</dbReference>
<dbReference type="NCBIfam" id="TIGR02551">
    <property type="entry name" value="SpaO_YscQ"/>
    <property type="match status" value="1"/>
</dbReference>
<dbReference type="Proteomes" id="UP000254029">
    <property type="component" value="Unassembled WGS sequence"/>
</dbReference>
<dbReference type="Pfam" id="PF01052">
    <property type="entry name" value="FliMN_C"/>
    <property type="match status" value="1"/>
</dbReference>
<evidence type="ECO:0000313" key="3">
    <source>
        <dbReference type="EMBL" id="SUX32263.1"/>
    </source>
</evidence>
<dbReference type="InterPro" id="IPR001543">
    <property type="entry name" value="FliN-like_C"/>
</dbReference>
<name>A0AAX2M8G7_CHRVL</name>
<gene>
    <name evidence="3" type="ORF">NCTC8684_01338</name>
</gene>
<dbReference type="InterPro" id="IPR013385">
    <property type="entry name" value="T3SS_SpaO/YscQ/SpaO"/>
</dbReference>
<accession>A0AAX2M8G7</accession>
<dbReference type="Gene3D" id="2.30.330.10">
    <property type="entry name" value="SpoA-like"/>
    <property type="match status" value="1"/>
</dbReference>
<comment type="similarity">
    <text evidence="1">Belongs to the FliN/MopA/SpaO family.</text>
</comment>
<feature type="domain" description="Flagellar motor switch protein FliN-like C-terminal" evidence="2">
    <location>
        <begin position="251"/>
        <end position="319"/>
    </location>
</feature>
<evidence type="ECO:0000259" key="2">
    <source>
        <dbReference type="Pfam" id="PF01052"/>
    </source>
</evidence>
<dbReference type="RefSeq" id="WP_084194246.1">
    <property type="nucleotide sequence ID" value="NZ_JBHMEH010000107.1"/>
</dbReference>
<dbReference type="EMBL" id="UIGR01000001">
    <property type="protein sequence ID" value="SUX32263.1"/>
    <property type="molecule type" value="Genomic_DNA"/>
</dbReference>
<evidence type="ECO:0000256" key="1">
    <source>
        <dbReference type="ARBA" id="ARBA00009226"/>
    </source>
</evidence>